<dbReference type="InterPro" id="IPR036397">
    <property type="entry name" value="RNaseH_sf"/>
</dbReference>
<comment type="similarity">
    <text evidence="2">Belongs to the zinc-containing alcohol dehydrogenase family.</text>
</comment>
<dbReference type="InterPro" id="IPR013154">
    <property type="entry name" value="ADH-like_N"/>
</dbReference>
<dbReference type="Pfam" id="PF00107">
    <property type="entry name" value="ADH_zinc_N"/>
    <property type="match status" value="2"/>
</dbReference>
<proteinExistence type="inferred from homology"/>
<keyword evidence="7" id="KW-0064">Aspartyl protease</keyword>
<accession>A0ABR0UTE9</accession>
<dbReference type="Pfam" id="PF22936">
    <property type="entry name" value="Pol_BBD"/>
    <property type="match status" value="1"/>
</dbReference>
<keyword evidence="9" id="KW-0378">Hydrolase</keyword>
<dbReference type="InterPro" id="IPR054722">
    <property type="entry name" value="PolX-like_BBD"/>
</dbReference>
<dbReference type="Gene3D" id="3.30.420.10">
    <property type="entry name" value="Ribonuclease H-like superfamily/Ribonuclease H"/>
    <property type="match status" value="1"/>
</dbReference>
<dbReference type="InterPro" id="IPR043128">
    <property type="entry name" value="Rev_trsase/Diguanyl_cyclase"/>
</dbReference>
<keyword evidence="6" id="KW-0479">Metal-binding</keyword>
<dbReference type="InterPro" id="IPR012337">
    <property type="entry name" value="RNaseH-like_sf"/>
</dbReference>
<protein>
    <recommendedName>
        <fullName evidence="13">Enoyl reductase (ER) domain-containing protein</fullName>
    </recommendedName>
</protein>
<dbReference type="SUPFAM" id="SSF51735">
    <property type="entry name" value="NAD(P)-binding Rossmann-fold domains"/>
    <property type="match status" value="2"/>
</dbReference>
<comment type="caution">
    <text evidence="14">The sequence shown here is derived from an EMBL/GenBank/DDBJ whole genome shotgun (WGS) entry which is preliminary data.</text>
</comment>
<dbReference type="InterPro" id="IPR013149">
    <property type="entry name" value="ADH-like_C"/>
</dbReference>
<dbReference type="SMART" id="SM00829">
    <property type="entry name" value="PKS_ER"/>
    <property type="match status" value="1"/>
</dbReference>
<dbReference type="InterPro" id="IPR043502">
    <property type="entry name" value="DNA/RNA_pol_sf"/>
</dbReference>
<dbReference type="Proteomes" id="UP001318860">
    <property type="component" value="Unassembled WGS sequence"/>
</dbReference>
<keyword evidence="15" id="KW-1185">Reference proteome</keyword>
<dbReference type="Pfam" id="PF08240">
    <property type="entry name" value="ADH_N"/>
    <property type="match status" value="1"/>
</dbReference>
<dbReference type="Gene3D" id="1.10.340.70">
    <property type="match status" value="1"/>
</dbReference>
<dbReference type="EMBL" id="JABTTQ020002201">
    <property type="protein sequence ID" value="KAK6125551.1"/>
    <property type="molecule type" value="Genomic_DNA"/>
</dbReference>
<keyword evidence="3" id="KW-0808">Transferase</keyword>
<evidence type="ECO:0000256" key="12">
    <source>
        <dbReference type="ARBA" id="ARBA00023002"/>
    </source>
</evidence>
<reference evidence="14 15" key="1">
    <citation type="journal article" date="2021" name="Comput. Struct. Biotechnol. J.">
        <title>De novo genome assembly of the potent medicinal plant Rehmannia glutinosa using nanopore technology.</title>
        <authorList>
            <person name="Ma L."/>
            <person name="Dong C."/>
            <person name="Song C."/>
            <person name="Wang X."/>
            <person name="Zheng X."/>
            <person name="Niu Y."/>
            <person name="Chen S."/>
            <person name="Feng W."/>
        </authorList>
    </citation>
    <scope>NUCLEOTIDE SEQUENCE [LARGE SCALE GENOMIC DNA]</scope>
    <source>
        <strain evidence="14">DH-2019</strain>
    </source>
</reference>
<evidence type="ECO:0000256" key="8">
    <source>
        <dbReference type="ARBA" id="ARBA00022759"/>
    </source>
</evidence>
<dbReference type="Gene3D" id="3.30.70.270">
    <property type="match status" value="1"/>
</dbReference>
<dbReference type="InterPro" id="IPR041373">
    <property type="entry name" value="RT_RNaseH"/>
</dbReference>
<evidence type="ECO:0000256" key="4">
    <source>
        <dbReference type="ARBA" id="ARBA00022695"/>
    </source>
</evidence>
<gene>
    <name evidence="14" type="ORF">DH2020_040714</name>
</gene>
<dbReference type="InterPro" id="IPR041588">
    <property type="entry name" value="Integrase_H2C2"/>
</dbReference>
<evidence type="ECO:0000256" key="7">
    <source>
        <dbReference type="ARBA" id="ARBA00022750"/>
    </source>
</evidence>
<keyword evidence="8" id="KW-0255">Endonuclease</keyword>
<feature type="domain" description="Enoyl reductase (ER)" evidence="13">
    <location>
        <begin position="76"/>
        <end position="422"/>
    </location>
</feature>
<keyword evidence="5" id="KW-0540">Nuclease</keyword>
<dbReference type="PANTHER" id="PTHR43350">
    <property type="entry name" value="NAD-DEPENDENT ALCOHOL DEHYDROGENASE"/>
    <property type="match status" value="1"/>
</dbReference>
<organism evidence="14 15">
    <name type="scientific">Rehmannia glutinosa</name>
    <name type="common">Chinese foxglove</name>
    <dbReference type="NCBI Taxonomy" id="99300"/>
    <lineage>
        <taxon>Eukaryota</taxon>
        <taxon>Viridiplantae</taxon>
        <taxon>Streptophyta</taxon>
        <taxon>Embryophyta</taxon>
        <taxon>Tracheophyta</taxon>
        <taxon>Spermatophyta</taxon>
        <taxon>Magnoliopsida</taxon>
        <taxon>eudicotyledons</taxon>
        <taxon>Gunneridae</taxon>
        <taxon>Pentapetalae</taxon>
        <taxon>asterids</taxon>
        <taxon>lamiids</taxon>
        <taxon>Lamiales</taxon>
        <taxon>Orobanchaceae</taxon>
        <taxon>Rehmannieae</taxon>
        <taxon>Rehmannia</taxon>
    </lineage>
</organism>
<dbReference type="CDD" id="cd09274">
    <property type="entry name" value="RNase_HI_RT_Ty3"/>
    <property type="match status" value="1"/>
</dbReference>
<dbReference type="SUPFAM" id="SSF56672">
    <property type="entry name" value="DNA/RNA polymerases"/>
    <property type="match status" value="1"/>
</dbReference>
<dbReference type="Gene3D" id="3.90.180.10">
    <property type="entry name" value="Medium-chain alcohol dehydrogenases, catalytic domain"/>
    <property type="match status" value="2"/>
</dbReference>
<evidence type="ECO:0000256" key="1">
    <source>
        <dbReference type="ARBA" id="ARBA00001947"/>
    </source>
</evidence>
<evidence type="ECO:0000313" key="15">
    <source>
        <dbReference type="Proteomes" id="UP001318860"/>
    </source>
</evidence>
<evidence type="ECO:0000256" key="3">
    <source>
        <dbReference type="ARBA" id="ARBA00022679"/>
    </source>
</evidence>
<evidence type="ECO:0000256" key="10">
    <source>
        <dbReference type="ARBA" id="ARBA00022833"/>
    </source>
</evidence>
<dbReference type="InterPro" id="IPR036291">
    <property type="entry name" value="NAD(P)-bd_dom_sf"/>
</dbReference>
<keyword evidence="10" id="KW-0862">Zinc</keyword>
<dbReference type="InterPro" id="IPR020843">
    <property type="entry name" value="ER"/>
</dbReference>
<keyword evidence="7" id="KW-0645">Protease</keyword>
<dbReference type="Pfam" id="PF17921">
    <property type="entry name" value="Integrase_H2C2"/>
    <property type="match status" value="1"/>
</dbReference>
<name>A0ABR0UTE9_REHGL</name>
<comment type="cofactor">
    <cofactor evidence="1">
        <name>Zn(2+)</name>
        <dbReference type="ChEBI" id="CHEBI:29105"/>
    </cofactor>
</comment>
<dbReference type="SUPFAM" id="SSF50129">
    <property type="entry name" value="GroES-like"/>
    <property type="match status" value="1"/>
</dbReference>
<evidence type="ECO:0000256" key="5">
    <source>
        <dbReference type="ARBA" id="ARBA00022722"/>
    </source>
</evidence>
<evidence type="ECO:0000256" key="9">
    <source>
        <dbReference type="ARBA" id="ARBA00022801"/>
    </source>
</evidence>
<evidence type="ECO:0000256" key="11">
    <source>
        <dbReference type="ARBA" id="ARBA00022918"/>
    </source>
</evidence>
<dbReference type="PANTHER" id="PTHR43350:SF2">
    <property type="entry name" value="GROES-LIKE ZINC-BINDING ALCOHOL DEHYDROGENASE FAMILY PROTEIN"/>
    <property type="match status" value="1"/>
</dbReference>
<dbReference type="SUPFAM" id="SSF53098">
    <property type="entry name" value="Ribonuclease H-like"/>
    <property type="match status" value="1"/>
</dbReference>
<evidence type="ECO:0000313" key="14">
    <source>
        <dbReference type="EMBL" id="KAK6125551.1"/>
    </source>
</evidence>
<sequence length="965" mass="107610">MAFHRSSLLLRKAIGSTRTAAVYSSYSSLLYDSSNSFDCRRWYSSSESDKGTTASAAGYHVNNGPSYMRGAVFWEKNKPLTFEDFHMPRPKANEILVKTKACGVCHSDLHVMKGELPFASPCVVGHEITGEVVEHGPLTDSKIVERFPVGSQVVGAFIMPCGNCFYCSKASKPVYMYSMGGLAEFCVVPAHGLAILPNSLPYTESAILGCAVFTAYGAMAHAAQVRPGDAIAVIGIGGVGSSCLQIARAFGASEIIAVDVQDEKLQKAKIFGATHAINARKEDAVAKIKLDRVSFLGHVISEHGVMVDPAKIEAIDNWSRPKNASEISSFLGLAVYYRKVDLELAAVVFALKIWRHYLYGAQCKIYTDHQSLKYFFTQKDSNMRQRRWLELVKDYDCEILYHPGKANRVADALSRKSSATLMPLSELPRPLRKEVLDFGIEMISGQLSALTLTPTLFDDIQRKQEEDLDIQKIKHEELRKQILEEAHNTPHSMHPGSTKMYHGLKDSFWWFGMKRDVAKYVSACLTCQRLKAEHQRPGGVLLPIQIPEWKWEDIVMDFIVGLPRTTNGYDAIWVIIDRLTKSAHFLAVKRTYSMEQLASVFEVGEKKEIESEVGRNTDETTEAIRIILQRIETAQIRQKNYADVRRRPFEFEVGDSVFIKVAPTKGVMRFGKKGKLSSRYVGPYVINKRIGKDITGGRGVDIAVEALGRPQTFSQCVQSVRDGGKAVMIGLTLSGAKGEVDINHLVRRQLILQVRLKFMMQIKVIGSYGGRARQDLPKLIKLAERGIFNLEAAVSRKCKFEEAGEAYKDLDQGSIVGRAVVEIIQPNANVVEHDGMIQESTIWIYLQVVFEANLVDNPREWYIDTGPLGMSVSTRMRSLPTPFVCGRKLNMGNSSSYDVAGFGNVVLKLTSGKELLLKDVLHVPEIRKNLVSGSLLVNHGFRLMFESEKFILTNFGQFLGKGYLV</sequence>
<keyword evidence="4" id="KW-0548">Nucleotidyltransferase</keyword>
<evidence type="ECO:0000256" key="2">
    <source>
        <dbReference type="ARBA" id="ARBA00008072"/>
    </source>
</evidence>
<dbReference type="InterPro" id="IPR011032">
    <property type="entry name" value="GroES-like_sf"/>
</dbReference>
<evidence type="ECO:0000256" key="6">
    <source>
        <dbReference type="ARBA" id="ARBA00022723"/>
    </source>
</evidence>
<dbReference type="Pfam" id="PF17917">
    <property type="entry name" value="RT_RNaseH"/>
    <property type="match status" value="1"/>
</dbReference>
<keyword evidence="12" id="KW-0560">Oxidoreductase</keyword>
<keyword evidence="11" id="KW-0695">RNA-directed DNA polymerase</keyword>
<evidence type="ECO:0000259" key="13">
    <source>
        <dbReference type="SMART" id="SM00829"/>
    </source>
</evidence>